<feature type="transmembrane region" description="Helical" evidence="7">
    <location>
        <begin position="316"/>
        <end position="338"/>
    </location>
</feature>
<dbReference type="PATRIC" id="fig|1123269.5.peg.3264"/>
<evidence type="ECO:0000256" key="2">
    <source>
        <dbReference type="ARBA" id="ARBA00007430"/>
    </source>
</evidence>
<proteinExistence type="inferred from homology"/>
<organism evidence="8 9">
    <name type="scientific">Sphingomonas sanxanigenens DSM 19645 = NX02</name>
    <dbReference type="NCBI Taxonomy" id="1123269"/>
    <lineage>
        <taxon>Bacteria</taxon>
        <taxon>Pseudomonadati</taxon>
        <taxon>Pseudomonadota</taxon>
        <taxon>Alphaproteobacteria</taxon>
        <taxon>Sphingomonadales</taxon>
        <taxon>Sphingomonadaceae</taxon>
        <taxon>Sphingomonas</taxon>
    </lineage>
</organism>
<feature type="transmembrane region" description="Helical" evidence="7">
    <location>
        <begin position="97"/>
        <end position="120"/>
    </location>
</feature>
<keyword evidence="6 7" id="KW-0472">Membrane</keyword>
<protein>
    <recommendedName>
        <fullName evidence="10">Polysaccharide biosynthesis protein C-terminal domain-containing protein</fullName>
    </recommendedName>
</protein>
<keyword evidence="9" id="KW-1185">Reference proteome</keyword>
<evidence type="ECO:0000256" key="4">
    <source>
        <dbReference type="ARBA" id="ARBA00022692"/>
    </source>
</evidence>
<dbReference type="STRING" id="1123269.NX02_16665"/>
<dbReference type="AlphaFoldDB" id="W0AD65"/>
<keyword evidence="4 7" id="KW-0812">Transmembrane</keyword>
<feature type="transmembrane region" description="Helical" evidence="7">
    <location>
        <begin position="193"/>
        <end position="212"/>
    </location>
</feature>
<name>W0AD65_9SPHN</name>
<dbReference type="HOGENOM" id="CLU_026911_3_2_5"/>
<accession>W0AD65</accession>
<comment type="similarity">
    <text evidence="2">Belongs to the polysaccharide synthase family.</text>
</comment>
<feature type="transmembrane region" description="Helical" evidence="7">
    <location>
        <begin position="63"/>
        <end position="85"/>
    </location>
</feature>
<dbReference type="OrthoDB" id="7605542at2"/>
<feature type="transmembrane region" description="Helical" evidence="7">
    <location>
        <begin position="344"/>
        <end position="364"/>
    </location>
</feature>
<feature type="transmembrane region" description="Helical" evidence="7">
    <location>
        <begin position="132"/>
        <end position="154"/>
    </location>
</feature>
<evidence type="ECO:0000313" key="8">
    <source>
        <dbReference type="EMBL" id="AHE55011.1"/>
    </source>
</evidence>
<feature type="transmembrane region" description="Helical" evidence="7">
    <location>
        <begin position="435"/>
        <end position="455"/>
    </location>
</feature>
<keyword evidence="3" id="KW-1003">Cell membrane</keyword>
<evidence type="ECO:0000256" key="5">
    <source>
        <dbReference type="ARBA" id="ARBA00022989"/>
    </source>
</evidence>
<dbReference type="RefSeq" id="WP_025293203.1">
    <property type="nucleotide sequence ID" value="NZ_CP006644.1"/>
</dbReference>
<dbReference type="InterPro" id="IPR050833">
    <property type="entry name" value="Poly_Biosynth_Transport"/>
</dbReference>
<dbReference type="Pfam" id="PF13440">
    <property type="entry name" value="Polysacc_synt_3"/>
    <property type="match status" value="1"/>
</dbReference>
<feature type="transmembrane region" description="Helical" evidence="7">
    <location>
        <begin position="31"/>
        <end position="57"/>
    </location>
</feature>
<evidence type="ECO:0000256" key="1">
    <source>
        <dbReference type="ARBA" id="ARBA00004651"/>
    </source>
</evidence>
<feature type="transmembrane region" description="Helical" evidence="7">
    <location>
        <begin position="232"/>
        <end position="248"/>
    </location>
</feature>
<dbReference type="PANTHER" id="PTHR30250:SF10">
    <property type="entry name" value="LIPOPOLYSACCHARIDE BIOSYNTHESIS PROTEIN WZXC"/>
    <property type="match status" value="1"/>
</dbReference>
<evidence type="ECO:0008006" key="10">
    <source>
        <dbReference type="Google" id="ProtNLM"/>
    </source>
</evidence>
<evidence type="ECO:0000256" key="3">
    <source>
        <dbReference type="ARBA" id="ARBA00022475"/>
    </source>
</evidence>
<comment type="subcellular location">
    <subcellularLocation>
        <location evidence="1">Cell membrane</location>
        <topology evidence="1">Multi-pass membrane protein</topology>
    </subcellularLocation>
</comment>
<sequence>MSHGQVQKLAPPAFDARALIRKLLEIAQRDTNVVVIFVVINNLLRAVSSVILTRLLVPEVFGIAGVIGSISFTVAMASDLGFQAFVVRHAEGDNRRFLDTVWTISLIRSAFLTVLLMALAEPIALLFDKPELAPIIFVSSLTFIIEGVASLTLLTALRNRQILRLSLLEAAVVVIQIIFAATLAYFWRNYWAILVAMLVSSSFKTLLSYVMFSNSARRFAWEPVFAKDLWKFARFVTGSSLISLVLAQSDKLLLARLMPLDDFGLYILAGNLASAPLAFTGAYASRVLYPTYSQLFREGVADLRAQFYAKRWMPSLLFTFAAGGLIGSAPLVITILYDPRYADAAIYLQILAIAPMLALASNAANEALTATGRIRATFEASVAKLIWLVIAAPTGFYLGGAIGLVLGVAMMEVAALALKWWQMHRASLLDMRQEMIFLAAGGAGILVGTIGDLIIRRLFI</sequence>
<dbReference type="EMBL" id="CP006644">
    <property type="protein sequence ID" value="AHE55011.1"/>
    <property type="molecule type" value="Genomic_DNA"/>
</dbReference>
<feature type="transmembrane region" description="Helical" evidence="7">
    <location>
        <begin position="385"/>
        <end position="415"/>
    </location>
</feature>
<reference evidence="8 9" key="1">
    <citation type="submission" date="2013-07" db="EMBL/GenBank/DDBJ databases">
        <title>Completed genome of Sphingomonas sanxanigenens NX02.</title>
        <authorList>
            <person name="Ma T."/>
            <person name="Huang H."/>
            <person name="Wu M."/>
            <person name="Li X."/>
            <person name="Li G."/>
        </authorList>
    </citation>
    <scope>NUCLEOTIDE SEQUENCE [LARGE SCALE GENOMIC DNA]</scope>
    <source>
        <strain evidence="8 9">NX02</strain>
    </source>
</reference>
<keyword evidence="5 7" id="KW-1133">Transmembrane helix</keyword>
<evidence type="ECO:0000256" key="6">
    <source>
        <dbReference type="ARBA" id="ARBA00023136"/>
    </source>
</evidence>
<feature type="transmembrane region" description="Helical" evidence="7">
    <location>
        <begin position="166"/>
        <end position="187"/>
    </location>
</feature>
<dbReference type="PANTHER" id="PTHR30250">
    <property type="entry name" value="PST FAMILY PREDICTED COLANIC ACID TRANSPORTER"/>
    <property type="match status" value="1"/>
</dbReference>
<dbReference type="Proteomes" id="UP000018851">
    <property type="component" value="Chromosome"/>
</dbReference>
<evidence type="ECO:0000313" key="9">
    <source>
        <dbReference type="Proteomes" id="UP000018851"/>
    </source>
</evidence>
<dbReference type="GO" id="GO:0005886">
    <property type="term" value="C:plasma membrane"/>
    <property type="evidence" value="ECO:0007669"/>
    <property type="project" value="UniProtKB-SubCell"/>
</dbReference>
<gene>
    <name evidence="8" type="ORF">NX02_16665</name>
</gene>
<dbReference type="KEGG" id="ssan:NX02_16665"/>
<feature type="transmembrane region" description="Helical" evidence="7">
    <location>
        <begin position="263"/>
        <end position="284"/>
    </location>
</feature>
<evidence type="ECO:0000256" key="7">
    <source>
        <dbReference type="SAM" id="Phobius"/>
    </source>
</evidence>
<dbReference type="eggNOG" id="COG2244">
    <property type="taxonomic scope" value="Bacteria"/>
</dbReference>